<dbReference type="CDD" id="cd19833">
    <property type="entry name" value="Bbox2_MuRF3_C-II"/>
    <property type="match status" value="1"/>
</dbReference>
<evidence type="ECO:0000256" key="6">
    <source>
        <dbReference type="ARBA" id="ARBA00022723"/>
    </source>
</evidence>
<dbReference type="AlphaFoldDB" id="A0A8C6TCB2"/>
<evidence type="ECO:0000259" key="12">
    <source>
        <dbReference type="PROSITE" id="PS50119"/>
    </source>
</evidence>
<organism evidence="13 14">
    <name type="scientific">Neogobius melanostomus</name>
    <name type="common">round goby</name>
    <dbReference type="NCBI Taxonomy" id="47308"/>
    <lineage>
        <taxon>Eukaryota</taxon>
        <taxon>Metazoa</taxon>
        <taxon>Chordata</taxon>
        <taxon>Craniata</taxon>
        <taxon>Vertebrata</taxon>
        <taxon>Euteleostomi</taxon>
        <taxon>Actinopterygii</taxon>
        <taxon>Neopterygii</taxon>
        <taxon>Teleostei</taxon>
        <taxon>Neoteleostei</taxon>
        <taxon>Acanthomorphata</taxon>
        <taxon>Gobiaria</taxon>
        <taxon>Gobiiformes</taxon>
        <taxon>Gobioidei</taxon>
        <taxon>Gobiidae</taxon>
        <taxon>Benthophilinae</taxon>
        <taxon>Neogobiini</taxon>
        <taxon>Neogobius</taxon>
    </lineage>
</organism>
<feature type="domain" description="RING-type" evidence="11">
    <location>
        <begin position="19"/>
        <end position="77"/>
    </location>
</feature>
<dbReference type="GO" id="GO:0005874">
    <property type="term" value="C:microtubule"/>
    <property type="evidence" value="ECO:0007669"/>
    <property type="project" value="UniProtKB-KW"/>
</dbReference>
<dbReference type="SMART" id="SM00184">
    <property type="entry name" value="RING"/>
    <property type="match status" value="1"/>
</dbReference>
<keyword evidence="5" id="KW-0493">Microtubule</keyword>
<dbReference type="FunFam" id="3.30.40.10:FF:000014">
    <property type="entry name" value="probable E3 ubiquitin-protein ligase MID2"/>
    <property type="match status" value="1"/>
</dbReference>
<keyword evidence="8" id="KW-0862">Zinc</keyword>
<protein>
    <recommendedName>
        <fullName evidence="3">Tripartite motif-containing protein 54</fullName>
    </recommendedName>
</protein>
<comment type="subcellular location">
    <subcellularLocation>
        <location evidence="2">Cytoplasm</location>
    </subcellularLocation>
</comment>
<dbReference type="InterPro" id="IPR050143">
    <property type="entry name" value="TRIM/RBCC"/>
</dbReference>
<evidence type="ECO:0000256" key="1">
    <source>
        <dbReference type="ARBA" id="ARBA00003888"/>
    </source>
</evidence>
<dbReference type="PROSITE" id="PS50119">
    <property type="entry name" value="ZF_BBOX"/>
    <property type="match status" value="1"/>
</dbReference>
<evidence type="ECO:0000313" key="14">
    <source>
        <dbReference type="Proteomes" id="UP000694523"/>
    </source>
</evidence>
<evidence type="ECO:0000256" key="8">
    <source>
        <dbReference type="ARBA" id="ARBA00022833"/>
    </source>
</evidence>
<name>A0A8C6TCB2_9GOBI</name>
<evidence type="ECO:0000259" key="11">
    <source>
        <dbReference type="PROSITE" id="PS50089"/>
    </source>
</evidence>
<keyword evidence="4" id="KW-0963">Cytoplasm</keyword>
<keyword evidence="9" id="KW-0175">Coiled coil</keyword>
<keyword evidence="14" id="KW-1185">Reference proteome</keyword>
<reference evidence="13" key="1">
    <citation type="submission" date="2025-08" db="UniProtKB">
        <authorList>
            <consortium name="Ensembl"/>
        </authorList>
    </citation>
    <scope>IDENTIFICATION</scope>
</reference>
<evidence type="ECO:0000256" key="2">
    <source>
        <dbReference type="ARBA" id="ARBA00004496"/>
    </source>
</evidence>
<sequence length="327" mass="36921">MMRLVPESAMEELEKQLLCPVCLEMFSKPVVILPCQHNLCRKCANDIFQEANPMWQSRAGSGLSGSAGGRFRCPSCRHEVTLNRHGVFGLQRNLLVENIIDIYRQQNSLKRAPLSPQLMCEEHPDEKINIYCVLCETPTCSLCKVFGRHRDCEVAPLGTVYVRMKSELSDGIAGLIATNDHLQAVMSQMEDACRTIEVVSHQCEHLRLSFAALERLLDQRKQHLVEMITEHQDEQLRHVRTLIRAHGGRLEGGVALVENAIQTMDEPHIRCGKWLNRNIVSAAPCPPHVWRAADLASCQTLRSEMTPAEKPETSWRSLLLCLSLTLL</sequence>
<evidence type="ECO:0000256" key="5">
    <source>
        <dbReference type="ARBA" id="ARBA00022701"/>
    </source>
</evidence>
<dbReference type="InterPro" id="IPR000315">
    <property type="entry name" value="Znf_B-box"/>
</dbReference>
<evidence type="ECO:0000256" key="10">
    <source>
        <dbReference type="PROSITE-ProRule" id="PRU00024"/>
    </source>
</evidence>
<evidence type="ECO:0000256" key="9">
    <source>
        <dbReference type="ARBA" id="ARBA00023054"/>
    </source>
</evidence>
<dbReference type="InterPro" id="IPR027370">
    <property type="entry name" value="Znf-RING_euk"/>
</dbReference>
<dbReference type="InterPro" id="IPR001841">
    <property type="entry name" value="Znf_RING"/>
</dbReference>
<dbReference type="InterPro" id="IPR033492">
    <property type="entry name" value="Trim54_Bbox2_Zfn"/>
</dbReference>
<dbReference type="InterPro" id="IPR013083">
    <property type="entry name" value="Znf_RING/FYVE/PHD"/>
</dbReference>
<keyword evidence="7 10" id="KW-0863">Zinc-finger</keyword>
<dbReference type="SUPFAM" id="SSF57845">
    <property type="entry name" value="B-box zinc-binding domain"/>
    <property type="match status" value="1"/>
</dbReference>
<evidence type="ECO:0000256" key="7">
    <source>
        <dbReference type="ARBA" id="ARBA00022771"/>
    </source>
</evidence>
<comment type="function">
    <text evidence="1">May bind and stabilize microtubules during myotubes formation.</text>
</comment>
<dbReference type="GO" id="GO:0005737">
    <property type="term" value="C:cytoplasm"/>
    <property type="evidence" value="ECO:0007669"/>
    <property type="project" value="UniProtKB-SubCell"/>
</dbReference>
<dbReference type="PROSITE" id="PS00518">
    <property type="entry name" value="ZF_RING_1"/>
    <property type="match status" value="1"/>
</dbReference>
<dbReference type="SMART" id="SM00336">
    <property type="entry name" value="BBOX"/>
    <property type="match status" value="1"/>
</dbReference>
<accession>A0A8C6TCB2</accession>
<dbReference type="PROSITE" id="PS50089">
    <property type="entry name" value="ZF_RING_2"/>
    <property type="match status" value="1"/>
</dbReference>
<dbReference type="Gene3D" id="1.20.5.170">
    <property type="match status" value="1"/>
</dbReference>
<keyword evidence="6" id="KW-0479">Metal-binding</keyword>
<dbReference type="Pfam" id="PF13445">
    <property type="entry name" value="zf-RING_UBOX"/>
    <property type="match status" value="1"/>
</dbReference>
<dbReference type="GO" id="GO:0008270">
    <property type="term" value="F:zinc ion binding"/>
    <property type="evidence" value="ECO:0007669"/>
    <property type="project" value="UniProtKB-KW"/>
</dbReference>
<feature type="domain" description="B box-type" evidence="12">
    <location>
        <begin position="115"/>
        <end position="157"/>
    </location>
</feature>
<dbReference type="Ensembl" id="ENSNMLT00000021013.1">
    <property type="protein sequence ID" value="ENSNMLP00000018679.1"/>
    <property type="gene ID" value="ENSNMLG00000011827.1"/>
</dbReference>
<dbReference type="InterPro" id="IPR017907">
    <property type="entry name" value="Znf_RING_CS"/>
</dbReference>
<dbReference type="Proteomes" id="UP000694523">
    <property type="component" value="Unplaced"/>
</dbReference>
<dbReference type="Gene3D" id="3.30.40.10">
    <property type="entry name" value="Zinc/RING finger domain, C3HC4 (zinc finger)"/>
    <property type="match status" value="1"/>
</dbReference>
<evidence type="ECO:0000313" key="13">
    <source>
        <dbReference type="Ensembl" id="ENSNMLP00000018679.1"/>
    </source>
</evidence>
<dbReference type="Pfam" id="PF00643">
    <property type="entry name" value="zf-B_box"/>
    <property type="match status" value="1"/>
</dbReference>
<reference evidence="13" key="2">
    <citation type="submission" date="2025-09" db="UniProtKB">
        <authorList>
            <consortium name="Ensembl"/>
        </authorList>
    </citation>
    <scope>IDENTIFICATION</scope>
</reference>
<evidence type="ECO:0000256" key="3">
    <source>
        <dbReference type="ARBA" id="ARBA00014725"/>
    </source>
</evidence>
<proteinExistence type="predicted"/>
<evidence type="ECO:0000256" key="4">
    <source>
        <dbReference type="ARBA" id="ARBA00022490"/>
    </source>
</evidence>
<dbReference type="PANTHER" id="PTHR24103">
    <property type="entry name" value="E3 UBIQUITIN-PROTEIN LIGASE TRIM"/>
    <property type="match status" value="1"/>
</dbReference>
<dbReference type="SUPFAM" id="SSF57850">
    <property type="entry name" value="RING/U-box"/>
    <property type="match status" value="1"/>
</dbReference>
<dbReference type="Gene3D" id="3.30.160.60">
    <property type="entry name" value="Classic Zinc Finger"/>
    <property type="match status" value="1"/>
</dbReference>